<organism evidence="2 3">
    <name type="scientific">Nibribacter koreensis</name>
    <dbReference type="NCBI Taxonomy" id="1084519"/>
    <lineage>
        <taxon>Bacteria</taxon>
        <taxon>Pseudomonadati</taxon>
        <taxon>Bacteroidota</taxon>
        <taxon>Cytophagia</taxon>
        <taxon>Cytophagales</taxon>
        <taxon>Hymenobacteraceae</taxon>
        <taxon>Nibribacter</taxon>
    </lineage>
</organism>
<name>A0ABP8G3W4_9BACT</name>
<comment type="caution">
    <text evidence="2">The sequence shown here is derived from an EMBL/GenBank/DDBJ whole genome shotgun (WGS) entry which is preliminary data.</text>
</comment>
<evidence type="ECO:0008006" key="4">
    <source>
        <dbReference type="Google" id="ProtNLM"/>
    </source>
</evidence>
<gene>
    <name evidence="2" type="ORF">GCM10023183_37550</name>
</gene>
<protein>
    <recommendedName>
        <fullName evidence="4">DUF4199 domain-containing protein</fullName>
    </recommendedName>
</protein>
<dbReference type="RefSeq" id="WP_345169750.1">
    <property type="nucleotide sequence ID" value="NZ_BAABGX010000004.1"/>
</dbReference>
<keyword evidence="1" id="KW-1133">Transmembrane helix</keyword>
<evidence type="ECO:0000256" key="1">
    <source>
        <dbReference type="SAM" id="Phobius"/>
    </source>
</evidence>
<keyword evidence="1" id="KW-0472">Membrane</keyword>
<dbReference type="Pfam" id="PF13858">
    <property type="entry name" value="DUF4199"/>
    <property type="match status" value="1"/>
</dbReference>
<keyword evidence="3" id="KW-1185">Reference proteome</keyword>
<sequence length="180" mass="19590">MNDQPITASDASVTTPTSIGLRYGLITGFVSVIYSLILFVTGLNENTAFSYLGFLILVGGIYFAYKQFKSMNNGFMSYGQGLGIGSLLSAIVGLLGGVFTYIYIKFVDPGFMQRMQDLQITKMEEQGLSDAQIEQATEMAASFSGPGMMLIMGILSYLVIGFLISLIMAAIMKRSQPEFE</sequence>
<evidence type="ECO:0000313" key="3">
    <source>
        <dbReference type="Proteomes" id="UP001501844"/>
    </source>
</evidence>
<feature type="transmembrane region" description="Helical" evidence="1">
    <location>
        <begin position="148"/>
        <end position="171"/>
    </location>
</feature>
<evidence type="ECO:0000313" key="2">
    <source>
        <dbReference type="EMBL" id="GAA4316395.1"/>
    </source>
</evidence>
<reference evidence="3" key="1">
    <citation type="journal article" date="2019" name="Int. J. Syst. Evol. Microbiol.">
        <title>The Global Catalogue of Microorganisms (GCM) 10K type strain sequencing project: providing services to taxonomists for standard genome sequencing and annotation.</title>
        <authorList>
            <consortium name="The Broad Institute Genomics Platform"/>
            <consortium name="The Broad Institute Genome Sequencing Center for Infectious Disease"/>
            <person name="Wu L."/>
            <person name="Ma J."/>
        </authorList>
    </citation>
    <scope>NUCLEOTIDE SEQUENCE [LARGE SCALE GENOMIC DNA]</scope>
    <source>
        <strain evidence="3">JCM 17917</strain>
    </source>
</reference>
<feature type="transmembrane region" description="Helical" evidence="1">
    <location>
        <begin position="21"/>
        <end position="42"/>
    </location>
</feature>
<dbReference type="EMBL" id="BAABGX010000004">
    <property type="protein sequence ID" value="GAA4316395.1"/>
    <property type="molecule type" value="Genomic_DNA"/>
</dbReference>
<feature type="transmembrane region" description="Helical" evidence="1">
    <location>
        <begin position="77"/>
        <end position="104"/>
    </location>
</feature>
<accession>A0ABP8G3W4</accession>
<dbReference type="InterPro" id="IPR025250">
    <property type="entry name" value="DUF4199"/>
</dbReference>
<feature type="transmembrane region" description="Helical" evidence="1">
    <location>
        <begin position="48"/>
        <end position="65"/>
    </location>
</feature>
<dbReference type="Proteomes" id="UP001501844">
    <property type="component" value="Unassembled WGS sequence"/>
</dbReference>
<proteinExistence type="predicted"/>
<keyword evidence="1" id="KW-0812">Transmembrane</keyword>